<dbReference type="SUPFAM" id="SSF53686">
    <property type="entry name" value="Tryptophan synthase beta subunit-like PLP-dependent enzymes"/>
    <property type="match status" value="1"/>
</dbReference>
<comment type="pathway">
    <text evidence="2">Amino-acid biosynthesis; L-cysteine biosynthesis; L-cysteine from L-serine: step 2/2.</text>
</comment>
<keyword evidence="5" id="KW-0663">Pyridoxal phosphate</keyword>
<proteinExistence type="inferred from homology"/>
<feature type="domain" description="Tryptophan synthase beta chain-like PALP" evidence="10">
    <location>
        <begin position="8"/>
        <end position="311"/>
    </location>
</feature>
<evidence type="ECO:0000256" key="7">
    <source>
        <dbReference type="ARBA" id="ARBA00072081"/>
    </source>
</evidence>
<dbReference type="AlphaFoldDB" id="A0A368BLF3"/>
<dbReference type="PANTHER" id="PTHR10314">
    <property type="entry name" value="CYSTATHIONINE BETA-SYNTHASE"/>
    <property type="match status" value="1"/>
</dbReference>
<accession>A0A368BLF3</accession>
<evidence type="ECO:0000313" key="12">
    <source>
        <dbReference type="Proteomes" id="UP000253032"/>
    </source>
</evidence>
<dbReference type="FunFam" id="3.40.50.1100:FF:000003">
    <property type="entry name" value="Cystathionine beta-synthase"/>
    <property type="match status" value="1"/>
</dbReference>
<sequence>MIYKNLLESIGNTPVIKMKNLAPSKVNLFVKAEYFNPGGSVKDRLALSIIEKAEHDGSLKPNQTVVEATSGNTGIGLAMVCANKGYPCVVTMPDSTSVERRKLMRFLGAKVLLTPASEGTIAAYNLAKTLSDKKDWFYARQFENEANAEIHEQTTAVEILEDFKDLGLDFWVSGYGTGGTFSGVSRVLKKHSPNTKLIITEPDNAQLINSLIEQKRSEDGAPSDSHEAWNPHPIQGWTPDFISLVLQESIDNNYFDQNIPISGKEGIYWSHQLATKEGIITGVSGGSTFAVAMKVAEDAPDGANILCMLADTAERYLSSVLFEEIDSEMNDEENDLLNSI</sequence>
<comment type="caution">
    <text evidence="11">The sequence shown here is derived from an EMBL/GenBank/DDBJ whole genome shotgun (WGS) entry which is preliminary data.</text>
</comment>
<evidence type="ECO:0000256" key="1">
    <source>
        <dbReference type="ARBA" id="ARBA00001933"/>
    </source>
</evidence>
<evidence type="ECO:0000256" key="3">
    <source>
        <dbReference type="ARBA" id="ARBA00007103"/>
    </source>
</evidence>
<gene>
    <name evidence="11" type="ORF">DBW98_02870</name>
</gene>
<evidence type="ECO:0000313" key="11">
    <source>
        <dbReference type="EMBL" id="RCL38148.1"/>
    </source>
</evidence>
<dbReference type="InterPro" id="IPR050214">
    <property type="entry name" value="Cys_Synth/Cystath_Beta-Synth"/>
</dbReference>
<dbReference type="PROSITE" id="PS00901">
    <property type="entry name" value="CYS_SYNTHASE"/>
    <property type="match status" value="1"/>
</dbReference>
<dbReference type="InterPro" id="IPR001216">
    <property type="entry name" value="P-phosphate_BS"/>
</dbReference>
<dbReference type="Pfam" id="PF00291">
    <property type="entry name" value="PALP"/>
    <property type="match status" value="1"/>
</dbReference>
<name>A0A368BLF3_9GAMM</name>
<dbReference type="InterPro" id="IPR001926">
    <property type="entry name" value="TrpB-like_PALP"/>
</dbReference>
<organism evidence="11 12">
    <name type="scientific">SAR86 cluster bacterium</name>
    <dbReference type="NCBI Taxonomy" id="2030880"/>
    <lineage>
        <taxon>Bacteria</taxon>
        <taxon>Pseudomonadati</taxon>
        <taxon>Pseudomonadota</taxon>
        <taxon>Gammaproteobacteria</taxon>
        <taxon>SAR86 cluster</taxon>
    </lineage>
</organism>
<protein>
    <recommendedName>
        <fullName evidence="7">Cysteine synthase B</fullName>
        <ecNumber evidence="4">2.5.1.47</ecNumber>
    </recommendedName>
    <alternativeName>
        <fullName evidence="8">O-acetylserine (thiol)-lyase B</fullName>
    </alternativeName>
    <alternativeName>
        <fullName evidence="9">O-acetylserine sulfhydrylase B</fullName>
    </alternativeName>
</protein>
<dbReference type="EC" id="2.5.1.47" evidence="4"/>
<dbReference type="CDD" id="cd01561">
    <property type="entry name" value="CBS_like"/>
    <property type="match status" value="1"/>
</dbReference>
<evidence type="ECO:0000256" key="8">
    <source>
        <dbReference type="ARBA" id="ARBA00078257"/>
    </source>
</evidence>
<dbReference type="InterPro" id="IPR036052">
    <property type="entry name" value="TrpB-like_PALP_sf"/>
</dbReference>
<evidence type="ECO:0000256" key="2">
    <source>
        <dbReference type="ARBA" id="ARBA00004962"/>
    </source>
</evidence>
<comment type="catalytic activity">
    <reaction evidence="6">
        <text>O-acetyl-L-serine + hydrogen sulfide = L-cysteine + acetate</text>
        <dbReference type="Rhea" id="RHEA:14829"/>
        <dbReference type="ChEBI" id="CHEBI:29919"/>
        <dbReference type="ChEBI" id="CHEBI:30089"/>
        <dbReference type="ChEBI" id="CHEBI:35235"/>
        <dbReference type="ChEBI" id="CHEBI:58340"/>
        <dbReference type="EC" id="2.5.1.47"/>
    </reaction>
</comment>
<reference evidence="11 12" key="1">
    <citation type="journal article" date="2018" name="Microbiome">
        <title>Fine metagenomic profile of the Mediterranean stratified and mixed water columns revealed by assembly and recruitment.</title>
        <authorList>
            <person name="Haro-Moreno J.M."/>
            <person name="Lopez-Perez M."/>
            <person name="De La Torre J.R."/>
            <person name="Picazo A."/>
            <person name="Camacho A."/>
            <person name="Rodriguez-Valera F."/>
        </authorList>
    </citation>
    <scope>NUCLEOTIDE SEQUENCE [LARGE SCALE GENOMIC DNA]</scope>
    <source>
        <strain evidence="11">MED-G84</strain>
    </source>
</reference>
<evidence type="ECO:0000256" key="4">
    <source>
        <dbReference type="ARBA" id="ARBA00012681"/>
    </source>
</evidence>
<dbReference type="Proteomes" id="UP000253032">
    <property type="component" value="Unassembled WGS sequence"/>
</dbReference>
<dbReference type="EMBL" id="QOPC01000013">
    <property type="protein sequence ID" value="RCL38148.1"/>
    <property type="molecule type" value="Genomic_DNA"/>
</dbReference>
<evidence type="ECO:0000256" key="6">
    <source>
        <dbReference type="ARBA" id="ARBA00047931"/>
    </source>
</evidence>
<dbReference type="GO" id="GO:0006535">
    <property type="term" value="P:cysteine biosynthetic process from serine"/>
    <property type="evidence" value="ECO:0007669"/>
    <property type="project" value="InterPro"/>
</dbReference>
<evidence type="ECO:0000256" key="9">
    <source>
        <dbReference type="ARBA" id="ARBA00079153"/>
    </source>
</evidence>
<comment type="similarity">
    <text evidence="3">Belongs to the cysteine synthase/cystathionine beta-synthase family.</text>
</comment>
<evidence type="ECO:0000259" key="10">
    <source>
        <dbReference type="Pfam" id="PF00291"/>
    </source>
</evidence>
<dbReference type="GO" id="GO:0004124">
    <property type="term" value="F:cysteine synthase activity"/>
    <property type="evidence" value="ECO:0007669"/>
    <property type="project" value="UniProtKB-EC"/>
</dbReference>
<dbReference type="Gene3D" id="3.40.50.1100">
    <property type="match status" value="2"/>
</dbReference>
<comment type="cofactor">
    <cofactor evidence="1">
        <name>pyridoxal 5'-phosphate</name>
        <dbReference type="ChEBI" id="CHEBI:597326"/>
    </cofactor>
</comment>
<evidence type="ECO:0000256" key="5">
    <source>
        <dbReference type="ARBA" id="ARBA00022898"/>
    </source>
</evidence>